<dbReference type="Gene3D" id="2.60.40.380">
    <property type="entry name" value="Purple acid phosphatase-like, N-terminal"/>
    <property type="match status" value="1"/>
</dbReference>
<name>A0A927F4D4_9BACT</name>
<feature type="domain" description="Phospholipase D N-terminal" evidence="3">
    <location>
        <begin position="33"/>
        <end position="104"/>
    </location>
</feature>
<evidence type="ECO:0000313" key="4">
    <source>
        <dbReference type="EMBL" id="MBD5778179.1"/>
    </source>
</evidence>
<evidence type="ECO:0000259" key="2">
    <source>
        <dbReference type="Pfam" id="PF09423"/>
    </source>
</evidence>
<keyword evidence="5" id="KW-1185">Reference proteome</keyword>
<dbReference type="InterPro" id="IPR032093">
    <property type="entry name" value="PhoD_N"/>
</dbReference>
<feature type="domain" description="PhoD-like phosphatase metallophosphatase" evidence="2">
    <location>
        <begin position="229"/>
        <end position="392"/>
    </location>
</feature>
<reference evidence="4" key="1">
    <citation type="submission" date="2020-09" db="EMBL/GenBank/DDBJ databases">
        <title>Pelagicoccus enzymogenes sp. nov. with an EPS production, isolated from marine sediment.</title>
        <authorList>
            <person name="Feng X."/>
        </authorList>
    </citation>
    <scope>NUCLEOTIDE SEQUENCE</scope>
    <source>
        <strain evidence="4">NFK12</strain>
    </source>
</reference>
<organism evidence="4 5">
    <name type="scientific">Pelagicoccus enzymogenes</name>
    <dbReference type="NCBI Taxonomy" id="2773457"/>
    <lineage>
        <taxon>Bacteria</taxon>
        <taxon>Pseudomonadati</taxon>
        <taxon>Verrucomicrobiota</taxon>
        <taxon>Opitutia</taxon>
        <taxon>Puniceicoccales</taxon>
        <taxon>Pelagicoccaceae</taxon>
        <taxon>Pelagicoccus</taxon>
    </lineage>
</organism>
<dbReference type="Pfam" id="PF16655">
    <property type="entry name" value="PhoD_N"/>
    <property type="match status" value="1"/>
</dbReference>
<dbReference type="RefSeq" id="WP_191615298.1">
    <property type="nucleotide sequence ID" value="NZ_JACYFG010000002.1"/>
</dbReference>
<protein>
    <submittedName>
        <fullName evidence="4">Alkaline phosphatase D family protein</fullName>
    </submittedName>
</protein>
<dbReference type="InterPro" id="IPR038607">
    <property type="entry name" value="PhoD-like_sf"/>
</dbReference>
<dbReference type="Pfam" id="PF09423">
    <property type="entry name" value="PhoD"/>
    <property type="match status" value="1"/>
</dbReference>
<accession>A0A927F4D4</accession>
<dbReference type="Proteomes" id="UP000622317">
    <property type="component" value="Unassembled WGS sequence"/>
</dbReference>
<evidence type="ECO:0000259" key="3">
    <source>
        <dbReference type="Pfam" id="PF16655"/>
    </source>
</evidence>
<evidence type="ECO:0000256" key="1">
    <source>
        <dbReference type="SAM" id="SignalP"/>
    </source>
</evidence>
<gene>
    <name evidence="4" type="ORF">IEN85_01545</name>
</gene>
<feature type="signal peptide" evidence="1">
    <location>
        <begin position="1"/>
        <end position="24"/>
    </location>
</feature>
<dbReference type="AlphaFoldDB" id="A0A927F4D4"/>
<proteinExistence type="predicted"/>
<dbReference type="EMBL" id="JACYFG010000002">
    <property type="protein sequence ID" value="MBD5778179.1"/>
    <property type="molecule type" value="Genomic_DNA"/>
</dbReference>
<dbReference type="Gene3D" id="3.60.21.70">
    <property type="entry name" value="PhoD-like phosphatase"/>
    <property type="match status" value="1"/>
</dbReference>
<feature type="chain" id="PRO_5037964924" evidence="1">
    <location>
        <begin position="25"/>
        <end position="455"/>
    </location>
</feature>
<dbReference type="InterPro" id="IPR029052">
    <property type="entry name" value="Metallo-depent_PP-like"/>
</dbReference>
<dbReference type="SUPFAM" id="SSF56300">
    <property type="entry name" value="Metallo-dependent phosphatases"/>
    <property type="match status" value="1"/>
</dbReference>
<comment type="caution">
    <text evidence="4">The sequence shown here is derived from an EMBL/GenBank/DDBJ whole genome shotgun (WGS) entry which is preliminary data.</text>
</comment>
<dbReference type="InterPro" id="IPR018946">
    <property type="entry name" value="PhoD-like_MPP"/>
</dbReference>
<dbReference type="CDD" id="cd07389">
    <property type="entry name" value="MPP_PhoD"/>
    <property type="match status" value="1"/>
</dbReference>
<dbReference type="PANTHER" id="PTHR33987:SF1">
    <property type="entry name" value="CALCINEURIN-LIKE METALLO-PHOSPHOESTERASE SUPERFAMILY PROTEIN"/>
    <property type="match status" value="1"/>
</dbReference>
<keyword evidence="1" id="KW-0732">Signal</keyword>
<sequence length="455" mass="49875">MSIQSIRLALIASCATLSALSAVAAPKLMQGPMLGHVDQNSAQIWARVAGEANLSILYSESPSFTDARESAPVRALPQNDYCVQATIDGLEAGSFYYYQVLVDGEPLDAVREREGYPLLTAPPSDMEVQFTIAFGAGAKTEVDGMQAIWLQVQNARPHAFFWLGDNESAEGLEPAFQAEQYRKQRNIPFLQPLLRSIPQLATWDGPKKDSAKSFDVFQRYWANPSYGTDENRGSYFNYNYGGVDFFVLDTYSFRQSGEGATLLGNSQLEWLKAELDASAAPFKVLLSSSSWTDIKESSDSTWTAYAHERDDLLGYITQSDIRGVILVSGDNDQAEVKAIPMSRKGGYDFYELVSSPLAQDPVASYDEQEASTINIHEPYASTMNFGLLSFDMTGDDPSFAYDVINVMGESVFPTLEVKASELQNGVSSWQTKVDDPEAYADAGLAPVAPSNAVVQ</sequence>
<evidence type="ECO:0000313" key="5">
    <source>
        <dbReference type="Proteomes" id="UP000622317"/>
    </source>
</evidence>
<dbReference type="PANTHER" id="PTHR33987">
    <property type="entry name" value="CALCINEURIN-LIKE METALLO-PHOSPHOESTERASE SUPERFAMILY PROTEIN"/>
    <property type="match status" value="1"/>
</dbReference>